<feature type="domain" description="SPFH" evidence="2">
    <location>
        <begin position="23"/>
        <end position="232"/>
    </location>
</feature>
<evidence type="ECO:0000259" key="1">
    <source>
        <dbReference type="Pfam" id="PF12773"/>
    </source>
</evidence>
<dbReference type="Gene3D" id="2.10.290.10">
    <property type="entry name" value="YfgJ-like"/>
    <property type="match status" value="1"/>
</dbReference>
<dbReference type="InterPro" id="IPR029037">
    <property type="entry name" value="DUF1407/YfgJ-like_sf"/>
</dbReference>
<dbReference type="KEGG" id="cle:Clole_1445"/>
<protein>
    <submittedName>
        <fullName evidence="3">Band 7 protein</fullName>
    </submittedName>
</protein>
<name>F2JJ12_CELLD</name>
<sequence>MGFFKKQLLDIIQWLDESSNTLVYMFPMEDQEIQNGAQLTVRPGQVAIFVEQGQIADVFGPGMYNLETKNLPLLSDLKGWAYGFKSPFKSDVYFLNMKEFLNNKWGTNNPVWIPDSQFGQVQVRAHGNYAFKIENPVVFLTNIVGTKSRYRLEDITEQLRGFIVNQFTDIIGSLQLTVTQIASNYNEIAAALSDTLGEPFGKLGLSVTHFTIGNIGLPEEIEKHLKELTGMNILGSVQNDKLSKIQILKQLEIMSKSTENDGLNAMMQNGMGLGMGLHMGNAFAGGLNQMNANQMAQAAAMNAQPVSTPVAPATPAGELMPCPNCQSMIKQGSKFCPECGQKIEVAEKKRFCTGCGKQVEGGVKFCPECGTKIGE</sequence>
<keyword evidence="4" id="KW-1185">Reference proteome</keyword>
<accession>F2JJ12</accession>
<dbReference type="Pfam" id="PF12773">
    <property type="entry name" value="DZR"/>
    <property type="match status" value="1"/>
</dbReference>
<dbReference type="InterPro" id="IPR033880">
    <property type="entry name" value="SPFH_YdjI"/>
</dbReference>
<dbReference type="SUPFAM" id="SSF117892">
    <property type="entry name" value="Band 7/SPFH domain"/>
    <property type="match status" value="1"/>
</dbReference>
<dbReference type="Proteomes" id="UP000008467">
    <property type="component" value="Chromosome"/>
</dbReference>
<dbReference type="InterPro" id="IPR036013">
    <property type="entry name" value="Band_7/SPFH_dom_sf"/>
</dbReference>
<dbReference type="InterPro" id="IPR025874">
    <property type="entry name" value="DZR"/>
</dbReference>
<dbReference type="Pfam" id="PF13421">
    <property type="entry name" value="Band_7_1"/>
    <property type="match status" value="1"/>
</dbReference>
<evidence type="ECO:0000313" key="3">
    <source>
        <dbReference type="EMBL" id="ADZ83171.1"/>
    </source>
</evidence>
<dbReference type="AlphaFoldDB" id="F2JJ12"/>
<dbReference type="Gene3D" id="3.30.479.30">
    <property type="entry name" value="Band 7 domain"/>
    <property type="match status" value="1"/>
</dbReference>
<organism evidence="3 4">
    <name type="scientific">Cellulosilyticum lentocellum (strain ATCC 49066 / DSM 5427 / NCIMB 11756 / RHM5)</name>
    <name type="common">Clostridium lentocellum</name>
    <dbReference type="NCBI Taxonomy" id="642492"/>
    <lineage>
        <taxon>Bacteria</taxon>
        <taxon>Bacillati</taxon>
        <taxon>Bacillota</taxon>
        <taxon>Clostridia</taxon>
        <taxon>Lachnospirales</taxon>
        <taxon>Cellulosilyticaceae</taxon>
        <taxon>Cellulosilyticum</taxon>
    </lineage>
</organism>
<dbReference type="SUPFAM" id="SSF161187">
    <property type="entry name" value="YfgJ-like"/>
    <property type="match status" value="1"/>
</dbReference>
<dbReference type="PANTHER" id="PTHR37826:SF2">
    <property type="entry name" value="ZINC-RIBBON DOMAIN-CONTAINING PROTEIN"/>
    <property type="match status" value="1"/>
</dbReference>
<gene>
    <name evidence="3" type="ordered locus">Clole_1445</name>
</gene>
<evidence type="ECO:0000259" key="2">
    <source>
        <dbReference type="Pfam" id="PF13421"/>
    </source>
</evidence>
<dbReference type="STRING" id="642492.Clole_1445"/>
<reference evidence="3 4" key="1">
    <citation type="journal article" date="2011" name="J. Bacteriol.">
        <title>Complete genome sequence of the cellulose-degrading bacterium Cellulosilyticum lentocellum.</title>
        <authorList>
            <consortium name="US DOE Joint Genome Institute"/>
            <person name="Miller D.A."/>
            <person name="Suen G."/>
            <person name="Bruce D."/>
            <person name="Copeland A."/>
            <person name="Cheng J.F."/>
            <person name="Detter C."/>
            <person name="Goodwin L.A."/>
            <person name="Han C.S."/>
            <person name="Hauser L.J."/>
            <person name="Land M.L."/>
            <person name="Lapidus A."/>
            <person name="Lucas S."/>
            <person name="Meincke L."/>
            <person name="Pitluck S."/>
            <person name="Tapia R."/>
            <person name="Teshima H."/>
            <person name="Woyke T."/>
            <person name="Fox B.G."/>
            <person name="Angert E.R."/>
            <person name="Currie C.R."/>
        </authorList>
    </citation>
    <scope>NUCLEOTIDE SEQUENCE [LARGE SCALE GENOMIC DNA]</scope>
    <source>
        <strain evidence="4">ATCC 49066 / DSM 5427 / NCIMB 11756 / RHM5</strain>
    </source>
</reference>
<evidence type="ECO:0000313" key="4">
    <source>
        <dbReference type="Proteomes" id="UP000008467"/>
    </source>
</evidence>
<dbReference type="RefSeq" id="WP_013656469.1">
    <property type="nucleotide sequence ID" value="NC_015275.1"/>
</dbReference>
<dbReference type="eggNOG" id="COG4260">
    <property type="taxonomic scope" value="Bacteria"/>
</dbReference>
<dbReference type="PANTHER" id="PTHR37826">
    <property type="entry name" value="FLOTILLIN BAND_7_5 DOMAIN PROTEIN"/>
    <property type="match status" value="1"/>
</dbReference>
<proteinExistence type="predicted"/>
<feature type="domain" description="DZANK-type" evidence="1">
    <location>
        <begin position="322"/>
        <end position="370"/>
    </location>
</feature>
<dbReference type="EMBL" id="CP002582">
    <property type="protein sequence ID" value="ADZ83171.1"/>
    <property type="molecule type" value="Genomic_DNA"/>
</dbReference>
<dbReference type="HOGENOM" id="CLU_037108_1_0_9"/>
<dbReference type="CDD" id="cd03408">
    <property type="entry name" value="SPFH_like_u1"/>
    <property type="match status" value="1"/>
</dbReference>